<evidence type="ECO:0000256" key="4">
    <source>
        <dbReference type="SAM" id="MobiDB-lite"/>
    </source>
</evidence>
<dbReference type="PROSITE" id="PS51683">
    <property type="entry name" value="SAM_OMT_II"/>
    <property type="match status" value="1"/>
</dbReference>
<dbReference type="Proteomes" id="UP000811246">
    <property type="component" value="Chromosome 6"/>
</dbReference>
<gene>
    <name evidence="7" type="ORF">I3842_06G029500</name>
</gene>
<evidence type="ECO:0000313" key="7">
    <source>
        <dbReference type="EMBL" id="KAG6707389.1"/>
    </source>
</evidence>
<dbReference type="CDD" id="cd02440">
    <property type="entry name" value="AdoMet_MTases"/>
    <property type="match status" value="1"/>
</dbReference>
<dbReference type="Pfam" id="PF00891">
    <property type="entry name" value="Methyltransf_2"/>
    <property type="match status" value="1"/>
</dbReference>
<evidence type="ECO:0000256" key="3">
    <source>
        <dbReference type="ARBA" id="ARBA00022691"/>
    </source>
</evidence>
<evidence type="ECO:0000259" key="6">
    <source>
        <dbReference type="Pfam" id="PF08100"/>
    </source>
</evidence>
<keyword evidence="2" id="KW-0808">Transferase</keyword>
<evidence type="ECO:0000259" key="5">
    <source>
        <dbReference type="Pfam" id="PF00891"/>
    </source>
</evidence>
<keyword evidence="1" id="KW-0489">Methyltransferase</keyword>
<evidence type="ECO:0000313" key="8">
    <source>
        <dbReference type="Proteomes" id="UP000811246"/>
    </source>
</evidence>
<dbReference type="AlphaFoldDB" id="A0A922ENW7"/>
<dbReference type="PIRSF" id="PIRSF005739">
    <property type="entry name" value="O-mtase"/>
    <property type="match status" value="1"/>
</dbReference>
<dbReference type="GO" id="GO:0008171">
    <property type="term" value="F:O-methyltransferase activity"/>
    <property type="evidence" value="ECO:0007669"/>
    <property type="project" value="InterPro"/>
</dbReference>
<keyword evidence="3" id="KW-0949">S-adenosyl-L-methionine</keyword>
<feature type="domain" description="O-methyltransferase dimerisation" evidence="6">
    <location>
        <begin position="39"/>
        <end position="137"/>
    </location>
</feature>
<feature type="region of interest" description="Disordered" evidence="4">
    <location>
        <begin position="1"/>
        <end position="30"/>
    </location>
</feature>
<name>A0A922ENW7_CARIL</name>
<evidence type="ECO:0000256" key="2">
    <source>
        <dbReference type="ARBA" id="ARBA00022679"/>
    </source>
</evidence>
<organism evidence="7 8">
    <name type="scientific">Carya illinoinensis</name>
    <name type="common">Pecan</name>
    <dbReference type="NCBI Taxonomy" id="32201"/>
    <lineage>
        <taxon>Eukaryota</taxon>
        <taxon>Viridiplantae</taxon>
        <taxon>Streptophyta</taxon>
        <taxon>Embryophyta</taxon>
        <taxon>Tracheophyta</taxon>
        <taxon>Spermatophyta</taxon>
        <taxon>Magnoliopsida</taxon>
        <taxon>eudicotyledons</taxon>
        <taxon>Gunneridae</taxon>
        <taxon>Pentapetalae</taxon>
        <taxon>rosids</taxon>
        <taxon>fabids</taxon>
        <taxon>Fagales</taxon>
        <taxon>Juglandaceae</taxon>
        <taxon>Carya</taxon>
    </lineage>
</organism>
<dbReference type="InterPro" id="IPR016461">
    <property type="entry name" value="COMT-like"/>
</dbReference>
<dbReference type="InterPro" id="IPR012967">
    <property type="entry name" value="COMT_dimerisation"/>
</dbReference>
<dbReference type="Pfam" id="PF08100">
    <property type="entry name" value="Dimerisation"/>
    <property type="match status" value="1"/>
</dbReference>
<evidence type="ECO:0000256" key="1">
    <source>
        <dbReference type="ARBA" id="ARBA00022603"/>
    </source>
</evidence>
<comment type="caution">
    <text evidence="7">The sequence shown here is derived from an EMBL/GenBank/DDBJ whole genome shotgun (WGS) entry which is preliminary data.</text>
</comment>
<reference evidence="7" key="1">
    <citation type="submission" date="2021-01" db="EMBL/GenBank/DDBJ databases">
        <authorList>
            <person name="Lovell J.T."/>
            <person name="Bentley N."/>
            <person name="Bhattarai G."/>
            <person name="Jenkins J.W."/>
            <person name="Sreedasyam A."/>
            <person name="Alarcon Y."/>
            <person name="Bock C."/>
            <person name="Boston L."/>
            <person name="Carlson J."/>
            <person name="Cervantes K."/>
            <person name="Clermont K."/>
            <person name="Krom N."/>
            <person name="Kubenka K."/>
            <person name="Mamidi S."/>
            <person name="Mattison C."/>
            <person name="Monteros M."/>
            <person name="Pisani C."/>
            <person name="Plott C."/>
            <person name="Rajasekar S."/>
            <person name="Rhein H.S."/>
            <person name="Rohla C."/>
            <person name="Song M."/>
            <person name="Hilaire R.S."/>
            <person name="Shu S."/>
            <person name="Wells L."/>
            <person name="Wang X."/>
            <person name="Webber J."/>
            <person name="Heerema R.J."/>
            <person name="Klein P."/>
            <person name="Conner P."/>
            <person name="Grauke L."/>
            <person name="Grimwood J."/>
            <person name="Schmutz J."/>
            <person name="Randall J.J."/>
        </authorList>
    </citation>
    <scope>NUCLEOTIDE SEQUENCE</scope>
    <source>
        <tissue evidence="7">Leaf</tissue>
    </source>
</reference>
<dbReference type="PANTHER" id="PTHR11746">
    <property type="entry name" value="O-METHYLTRANSFERASE"/>
    <property type="match status" value="1"/>
</dbReference>
<dbReference type="GO" id="GO:0032259">
    <property type="term" value="P:methylation"/>
    <property type="evidence" value="ECO:0007669"/>
    <property type="project" value="UniProtKB-KW"/>
</dbReference>
<dbReference type="GO" id="GO:0046983">
    <property type="term" value="F:protein dimerization activity"/>
    <property type="evidence" value="ECO:0007669"/>
    <property type="project" value="InterPro"/>
</dbReference>
<dbReference type="FunFam" id="1.10.10.10:FF:000357">
    <property type="entry name" value="Caffeic acid 3-O-methyltransferase"/>
    <property type="match status" value="1"/>
</dbReference>
<dbReference type="EMBL" id="CM031830">
    <property type="protein sequence ID" value="KAG6707389.1"/>
    <property type="molecule type" value="Genomic_DNA"/>
</dbReference>
<sequence length="382" mass="42008">MPQQLPQNKKMASPANQITHDNKPSIDEEDGGIEYAGSLVSSFIFPMVFNACIELDVLEIINKAGPGAQLSTHAIAAQLPIGNNNPDHAPAILLDRMLYLLASYNILGCSVETLEDGGGGVQRRYGLTSAGRCFVRSEERGSMAPFSLFLRHQTIMDMRFHLKDAVLEGGYAFEKAHGMSIYKYNEKDPIFGEAFNFSMSQYSILVVKQILKKYMGFEGLSTFVDVGGGIGGTLDLIISKYPSIKGINFDMPEVLRNAPSLNGIEHVGGDMFKEVPKGDAMLLKLVLHNWNDEQCLKILKNCYKALPDIGKVIIIDPVLPVAPESTNFCKFAIQSENLVFNLIGTAKERTESEFRALATAAGFSDFRVSCCVCGYLVIELRK</sequence>
<feature type="domain" description="O-methyltransferase C-terminal" evidence="5">
    <location>
        <begin position="161"/>
        <end position="364"/>
    </location>
</feature>
<proteinExistence type="predicted"/>
<accession>A0A922ENW7</accession>
<dbReference type="InterPro" id="IPR001077">
    <property type="entry name" value="COMT_C"/>
</dbReference>
<protein>
    <submittedName>
        <fullName evidence="7">Uncharacterized protein</fullName>
    </submittedName>
</protein>